<dbReference type="Ensembl" id="ENSSSCT00035095813.1">
    <property type="protein sequence ID" value="ENSSSCP00035040311.1"/>
    <property type="gene ID" value="ENSSSCG00035070890.1"/>
</dbReference>
<sequence>PLRYVVPGPGSNLNCKLATLIPWLHILRFNQLRIENTQEKKIPESSPKQKLNLPDTSNYLHSIYTVSGIVSNAEMIQRKLLTLCPLSGLLL</sequence>
<reference evidence="1" key="1">
    <citation type="submission" date="2025-08" db="UniProtKB">
        <authorList>
            <consortium name="Ensembl"/>
        </authorList>
    </citation>
    <scope>IDENTIFICATION</scope>
</reference>
<evidence type="ECO:0000313" key="2">
    <source>
        <dbReference type="Proteomes" id="UP000694720"/>
    </source>
</evidence>
<dbReference type="Proteomes" id="UP000694720">
    <property type="component" value="Unplaced"/>
</dbReference>
<evidence type="ECO:0000313" key="1">
    <source>
        <dbReference type="Ensembl" id="ENSSSCP00035040311.1"/>
    </source>
</evidence>
<organism evidence="1 2">
    <name type="scientific">Sus scrofa</name>
    <name type="common">Pig</name>
    <dbReference type="NCBI Taxonomy" id="9823"/>
    <lineage>
        <taxon>Eukaryota</taxon>
        <taxon>Metazoa</taxon>
        <taxon>Chordata</taxon>
        <taxon>Craniata</taxon>
        <taxon>Vertebrata</taxon>
        <taxon>Euteleostomi</taxon>
        <taxon>Mammalia</taxon>
        <taxon>Eutheria</taxon>
        <taxon>Laurasiatheria</taxon>
        <taxon>Artiodactyla</taxon>
        <taxon>Suina</taxon>
        <taxon>Suidae</taxon>
        <taxon>Sus</taxon>
    </lineage>
</organism>
<name>A0A8D1B639_PIG</name>
<dbReference type="AlphaFoldDB" id="A0A8D1B639"/>
<accession>A0A8D1B639</accession>
<proteinExistence type="predicted"/>
<protein>
    <submittedName>
        <fullName evidence="1">Uncharacterized protein</fullName>
    </submittedName>
</protein>